<reference evidence="1" key="1">
    <citation type="submission" date="2018-05" db="EMBL/GenBank/DDBJ databases">
        <authorList>
            <person name="Lanie J.A."/>
            <person name="Ng W.-L."/>
            <person name="Kazmierczak K.M."/>
            <person name="Andrzejewski T.M."/>
            <person name="Davidsen T.M."/>
            <person name="Wayne K.J."/>
            <person name="Tettelin H."/>
            <person name="Glass J.I."/>
            <person name="Rusch D."/>
            <person name="Podicherti R."/>
            <person name="Tsui H.-C.T."/>
            <person name="Winkler M.E."/>
        </authorList>
    </citation>
    <scope>NUCLEOTIDE SEQUENCE</scope>
</reference>
<feature type="non-terminal residue" evidence="1">
    <location>
        <position position="1"/>
    </location>
</feature>
<dbReference type="EMBL" id="UINC01201767">
    <property type="protein sequence ID" value="SVE21253.1"/>
    <property type="molecule type" value="Genomic_DNA"/>
</dbReference>
<gene>
    <name evidence="1" type="ORF">METZ01_LOCUS474107</name>
</gene>
<proteinExistence type="predicted"/>
<organism evidence="1">
    <name type="scientific">marine metagenome</name>
    <dbReference type="NCBI Taxonomy" id="408172"/>
    <lineage>
        <taxon>unclassified sequences</taxon>
        <taxon>metagenomes</taxon>
        <taxon>ecological metagenomes</taxon>
    </lineage>
</organism>
<evidence type="ECO:0000313" key="1">
    <source>
        <dbReference type="EMBL" id="SVE21253.1"/>
    </source>
</evidence>
<protein>
    <submittedName>
        <fullName evidence="1">Uncharacterized protein</fullName>
    </submittedName>
</protein>
<accession>A0A383BN72</accession>
<name>A0A383BN72_9ZZZZ</name>
<dbReference type="AlphaFoldDB" id="A0A383BN72"/>
<sequence length="50" mass="5762">VFEPRRASSWRWSIKSPAGRRHIIVLSWARIEGTAPAEADIDTVWQVEQT</sequence>